<feature type="transmembrane region" description="Helical" evidence="1">
    <location>
        <begin position="192"/>
        <end position="211"/>
    </location>
</feature>
<dbReference type="EMBL" id="LNFP01000048">
    <property type="protein sequence ID" value="KUF98950.1"/>
    <property type="molecule type" value="Genomic_DNA"/>
</dbReference>
<sequence>MVRPIQRVRFIHLYHQAQIFVHSVAWDDSDELPAIIEWLGNQGITKFGFTSVSELEALGVLLLLLFWFLLLKCANKFRETSALLHRILTKDLPALVHGFLYMSTISVFFSYLACMDCSDKHASKYEKCNKDPNCPPFLIAHKDITCWTSEHQWYALLGLWGITFFLPIGLLAHGMSQVLFQRETLDIKYAPVLILVVQLVKAAAATAQGFFPHNPILLASLGAVGNAVLLVLTLAMHSCSLWYIKYIKCSIYAASCWASLGAIHRLQYTGQSSTRSLNMIYFGWLSIGLTTATAILVKVWLRARAKQRDTERHFAAQQRLLNAGKASGVLGTVEQKFMKAASKRCTDPLTRAAFISNAKRLSSLTPPPVLEEFVARAKDASVHLNEPGEILIMQNARILAKKLREHAELRRRR</sequence>
<keyword evidence="1" id="KW-0812">Transmembrane</keyword>
<evidence type="ECO:0000313" key="3">
    <source>
        <dbReference type="Proteomes" id="UP000054636"/>
    </source>
</evidence>
<feature type="transmembrane region" description="Helical" evidence="1">
    <location>
        <begin position="280"/>
        <end position="301"/>
    </location>
</feature>
<proteinExistence type="predicted"/>
<feature type="transmembrane region" description="Helical" evidence="1">
    <location>
        <begin position="217"/>
        <end position="237"/>
    </location>
</feature>
<feature type="transmembrane region" description="Helical" evidence="1">
    <location>
        <begin position="249"/>
        <end position="268"/>
    </location>
</feature>
<feature type="transmembrane region" description="Helical" evidence="1">
    <location>
        <begin position="57"/>
        <end position="74"/>
    </location>
</feature>
<dbReference type="Proteomes" id="UP000054636">
    <property type="component" value="Unassembled WGS sequence"/>
</dbReference>
<accession>A0A0W8DRC6</accession>
<comment type="caution">
    <text evidence="2">The sequence shown here is derived from an EMBL/GenBank/DDBJ whole genome shotgun (WGS) entry which is preliminary data.</text>
</comment>
<organism evidence="2 3">
    <name type="scientific">Phytophthora nicotianae</name>
    <name type="common">Potato buckeye rot agent</name>
    <name type="synonym">Phytophthora parasitica</name>
    <dbReference type="NCBI Taxonomy" id="4792"/>
    <lineage>
        <taxon>Eukaryota</taxon>
        <taxon>Sar</taxon>
        <taxon>Stramenopiles</taxon>
        <taxon>Oomycota</taxon>
        <taxon>Peronosporomycetes</taxon>
        <taxon>Peronosporales</taxon>
        <taxon>Peronosporaceae</taxon>
        <taxon>Phytophthora</taxon>
    </lineage>
</organism>
<protein>
    <submittedName>
        <fullName evidence="2">Uncharacterized protein</fullName>
    </submittedName>
</protein>
<keyword evidence="1" id="KW-1133">Transmembrane helix</keyword>
<evidence type="ECO:0000256" key="1">
    <source>
        <dbReference type="SAM" id="Phobius"/>
    </source>
</evidence>
<evidence type="ECO:0000313" key="2">
    <source>
        <dbReference type="EMBL" id="KUF98950.1"/>
    </source>
</evidence>
<keyword evidence="1" id="KW-0472">Membrane</keyword>
<reference evidence="2 3" key="1">
    <citation type="submission" date="2015-11" db="EMBL/GenBank/DDBJ databases">
        <title>Genomes and virulence difference between two physiological races of Phytophthora nicotianae.</title>
        <authorList>
            <person name="Liu H."/>
            <person name="Ma X."/>
            <person name="Yu H."/>
            <person name="Fang D."/>
            <person name="Li Y."/>
            <person name="Wang X."/>
            <person name="Wang W."/>
            <person name="Dong Y."/>
            <person name="Xiao B."/>
        </authorList>
    </citation>
    <scope>NUCLEOTIDE SEQUENCE [LARGE SCALE GENOMIC DNA]</scope>
    <source>
        <strain evidence="3">race 1</strain>
    </source>
</reference>
<gene>
    <name evidence="2" type="ORF">AM588_10011210</name>
</gene>
<feature type="transmembrane region" description="Helical" evidence="1">
    <location>
        <begin position="153"/>
        <end position="172"/>
    </location>
</feature>
<name>A0A0W8DRC6_PHYNI</name>
<feature type="transmembrane region" description="Helical" evidence="1">
    <location>
        <begin position="94"/>
        <end position="113"/>
    </location>
</feature>
<dbReference type="AlphaFoldDB" id="A0A0W8DRC6"/>